<feature type="chain" id="PRO_5016119185" evidence="2">
    <location>
        <begin position="22"/>
        <end position="577"/>
    </location>
</feature>
<organism evidence="3 4">
    <name type="scientific">Ereboglobus luteus</name>
    <dbReference type="NCBI Taxonomy" id="1796921"/>
    <lineage>
        <taxon>Bacteria</taxon>
        <taxon>Pseudomonadati</taxon>
        <taxon>Verrucomicrobiota</taxon>
        <taxon>Opitutia</taxon>
        <taxon>Opitutales</taxon>
        <taxon>Opitutaceae</taxon>
        <taxon>Ereboglobus</taxon>
    </lineage>
</organism>
<dbReference type="OrthoDB" id="9791525at2"/>
<gene>
    <name evidence="3" type="ORF">CKA38_05970</name>
</gene>
<dbReference type="KEGG" id="elut:CKA38_05970"/>
<evidence type="ECO:0000313" key="3">
    <source>
        <dbReference type="EMBL" id="AWI08859.1"/>
    </source>
</evidence>
<proteinExistence type="predicted"/>
<reference evidence="3 4" key="1">
    <citation type="journal article" date="2018" name="Syst. Appl. Microbiol.">
        <title>Ereboglobus luteus gen. nov. sp. nov. from cockroach guts, and new insights into the oxygen relationship of the genera Opitutus and Didymococcus (Verrucomicrobia: Opitutaceae).</title>
        <authorList>
            <person name="Tegtmeier D."/>
            <person name="Belitz A."/>
            <person name="Radek R."/>
            <person name="Heimerl T."/>
            <person name="Brune A."/>
        </authorList>
    </citation>
    <scope>NUCLEOTIDE SEQUENCE [LARGE SCALE GENOMIC DNA]</scope>
    <source>
        <strain evidence="3 4">Ho45</strain>
    </source>
</reference>
<name>A0A2U8E1V0_9BACT</name>
<evidence type="ECO:0000256" key="2">
    <source>
        <dbReference type="SAM" id="SignalP"/>
    </source>
</evidence>
<evidence type="ECO:0000256" key="1">
    <source>
        <dbReference type="SAM" id="MobiDB-lite"/>
    </source>
</evidence>
<protein>
    <submittedName>
        <fullName evidence="3">Uncharacterized protein</fullName>
    </submittedName>
</protein>
<dbReference type="EMBL" id="CP023004">
    <property type="protein sequence ID" value="AWI08859.1"/>
    <property type="molecule type" value="Genomic_DNA"/>
</dbReference>
<dbReference type="Proteomes" id="UP000244896">
    <property type="component" value="Chromosome"/>
</dbReference>
<dbReference type="RefSeq" id="WP_152032698.1">
    <property type="nucleotide sequence ID" value="NZ_CP023004.1"/>
</dbReference>
<evidence type="ECO:0000313" key="4">
    <source>
        <dbReference type="Proteomes" id="UP000244896"/>
    </source>
</evidence>
<feature type="signal peptide" evidence="2">
    <location>
        <begin position="1"/>
        <end position="21"/>
    </location>
</feature>
<accession>A0A2U8E1V0</accession>
<sequence>MQPRRATALVFFAVLAGLGIRAPGQTATTARADTSPPPAASQSFVFGAENNFAPFWVGRAEPNNPLSDANAPAASWNAIGPLIFRQPLVARPRFDDGAVVAQGFRPFYVEKRDASGRRTHFHILYPLFSWRAVKNDGYRWDIFNLINHEHGPATRPSPEHNADNQFNLWPFYFSNNTGDPATSYRAVFPIYGNVSGRLLQDRLGWFLFPIYGWSERNGTTSRAVLWPIFRRTTGGGADGVKVWPLFGRDTKNDIETGAPLYKNTFVLWPFYFNNTTWNRDNPAADPARALAVFPFYYRETAPGFRSDSYMLFWGRSRRVEPYVYSENRYLWPLFVQGRGPEHRVNRWAPFYTYSNHKGREKTWVMWPLWNHKRNDDTVNSYVRKRFFYFLYHSVAQKPLVPPGATPEQKVAIDAIKPARKVSLWPFYTYWTDGRGRKQFQTLSPFEVFLPNNEATRLIYTPFFALYRYEQEAPGRTRHGFLWNFITHRREPGLREFHVGPIYSGERVGEHKRRALFRGVVGALKTPGIGWRPFAFRFKSLQRQLAEAANPAAVAPAKPARVSTTPPMETYPKVRTRR</sequence>
<keyword evidence="4" id="KW-1185">Reference proteome</keyword>
<keyword evidence="2" id="KW-0732">Signal</keyword>
<dbReference type="AlphaFoldDB" id="A0A2U8E1V0"/>
<feature type="region of interest" description="Disordered" evidence="1">
    <location>
        <begin position="555"/>
        <end position="577"/>
    </location>
</feature>